<proteinExistence type="predicted"/>
<dbReference type="GO" id="GO:0042381">
    <property type="term" value="P:hemolymph coagulation"/>
    <property type="evidence" value="ECO:0007669"/>
    <property type="project" value="UniProtKB-KW"/>
</dbReference>
<dbReference type="PROSITE" id="PS00134">
    <property type="entry name" value="TRYPSIN_HIS"/>
    <property type="match status" value="2"/>
</dbReference>
<evidence type="ECO:0000313" key="14">
    <source>
        <dbReference type="EMBL" id="CAD7245741.1"/>
    </source>
</evidence>
<dbReference type="EMBL" id="CAJPEV010000942">
    <property type="protein sequence ID" value="CAG0889650.1"/>
    <property type="molecule type" value="Genomic_DNA"/>
</dbReference>
<dbReference type="InterPro" id="IPR043504">
    <property type="entry name" value="Peptidase_S1_PA_chymotrypsin"/>
</dbReference>
<feature type="domain" description="Peptidase S1" evidence="13">
    <location>
        <begin position="326"/>
        <end position="562"/>
    </location>
</feature>
<evidence type="ECO:0000256" key="7">
    <source>
        <dbReference type="ARBA" id="ARBA00022820"/>
    </source>
</evidence>
<dbReference type="InterPro" id="IPR001254">
    <property type="entry name" value="Trypsin_dom"/>
</dbReference>
<evidence type="ECO:0000256" key="12">
    <source>
        <dbReference type="RuleBase" id="RU363034"/>
    </source>
</evidence>
<dbReference type="SUPFAM" id="SSF50494">
    <property type="entry name" value="Trypsin-like serine proteases"/>
    <property type="match status" value="2"/>
</dbReference>
<dbReference type="Pfam" id="PF00089">
    <property type="entry name" value="Trypsin"/>
    <property type="match status" value="2"/>
</dbReference>
<dbReference type="OrthoDB" id="10012881at2759"/>
<comment type="catalytic activity">
    <reaction evidence="10">
        <text>Selective cleavage of 103-Arg-|-Ser-104 and 124-Ile-|-Ile-125 bonds in Limulus clotting factor B to form activated factor B. Cleavage of -Pro-Arg-|-Xaa- bonds in synthetic substrates.</text>
        <dbReference type="EC" id="3.4.21.84"/>
    </reaction>
</comment>
<dbReference type="InterPro" id="IPR001314">
    <property type="entry name" value="Peptidase_S1A"/>
</dbReference>
<dbReference type="Gene3D" id="2.40.10.10">
    <property type="entry name" value="Trypsin-like serine proteases"/>
    <property type="match status" value="2"/>
</dbReference>
<protein>
    <recommendedName>
        <fullName evidence="11">limulus clotting factor C</fullName>
        <ecNumber evidence="11">3.4.21.84</ecNumber>
    </recommendedName>
</protein>
<dbReference type="EMBL" id="LR900459">
    <property type="protein sequence ID" value="CAD7245741.1"/>
    <property type="molecule type" value="Genomic_DNA"/>
</dbReference>
<keyword evidence="7" id="KW-0353">Hemolymph clotting</keyword>
<evidence type="ECO:0000313" key="15">
    <source>
        <dbReference type="Proteomes" id="UP000677054"/>
    </source>
</evidence>
<dbReference type="SMART" id="SM00020">
    <property type="entry name" value="Tryp_SPc"/>
    <property type="match status" value="2"/>
</dbReference>
<dbReference type="GO" id="GO:0005615">
    <property type="term" value="C:extracellular space"/>
    <property type="evidence" value="ECO:0007669"/>
    <property type="project" value="TreeGrafter"/>
</dbReference>
<dbReference type="InterPro" id="IPR009003">
    <property type="entry name" value="Peptidase_S1_PA"/>
</dbReference>
<dbReference type="CDD" id="cd00190">
    <property type="entry name" value="Tryp_SPc"/>
    <property type="match status" value="2"/>
</dbReference>
<dbReference type="InterPro" id="IPR033116">
    <property type="entry name" value="TRYPSIN_SER"/>
</dbReference>
<sequence>MRGSFLFPDRIIGGEYTKPGEYPWMAALLHKSSPRRPFCGGSLISPVHVLTAAHCVNKFQHDPSSILIRIGEHDFVSEFETDHRDFHIQKIFVHPDYEEINSGSLNDLAIIKLNSSHEIGQTTVCLAEKPGDFQNCEAVVIGWGMNNPESGTQPPILKQVLVNVYSQEMCQSLYGNITNTHLCAGNQNGEKDSCQGDSGGPLLVGLEGKWVQVGIVSYGYSCALPQHPGVYANVSSHLPWIASQLQPHTLNGFLIVHALASISQGGKESEFCTYNEEPGYCAVEDACLQIIISSELSPRRQACSQIKNRATICCPIRGSFLHPGRIIGGGDTKPGDYPWMGALLHMSSTWRPFCGGSLITPRHVLTAGHCVVQRVQYVPSSFLVRIGEQNFDDRSETKHQDFRIKEVHIHPYYKDMNWTILNDLAIIELDGPSETKPVTLCLSNESGNLKGCSANVIGWGVTRPETEIQPPALRQVFVDVYSQEDCRRSYEGINDTHLCAGHKDGGKDSCQGDSGGPLLVGQEGEWVQVGIVSYGNGCARPGYPGVYANVSSHLSWIATHIHPYTLNDGCGVSEERISEILNTCSKASLSFFRLSALQYISILIFSFSTFPWYNQLSNSVIV</sequence>
<keyword evidence="2" id="KW-0964">Secreted</keyword>
<keyword evidence="3" id="KW-0768">Sushi</keyword>
<evidence type="ECO:0000256" key="9">
    <source>
        <dbReference type="ARBA" id="ARBA00023157"/>
    </source>
</evidence>
<evidence type="ECO:0000256" key="3">
    <source>
        <dbReference type="ARBA" id="ARBA00022659"/>
    </source>
</evidence>
<evidence type="ECO:0000256" key="2">
    <source>
        <dbReference type="ARBA" id="ARBA00022525"/>
    </source>
</evidence>
<dbReference type="AlphaFoldDB" id="A0A7R9A706"/>
<keyword evidence="6 12" id="KW-0378">Hydrolase</keyword>
<reference evidence="14" key="1">
    <citation type="submission" date="2020-11" db="EMBL/GenBank/DDBJ databases">
        <authorList>
            <person name="Tran Van P."/>
        </authorList>
    </citation>
    <scope>NUCLEOTIDE SEQUENCE</scope>
</reference>
<evidence type="ECO:0000256" key="4">
    <source>
        <dbReference type="ARBA" id="ARBA00022670"/>
    </source>
</evidence>
<dbReference type="PROSITE" id="PS50240">
    <property type="entry name" value="TRYPSIN_DOM"/>
    <property type="match status" value="2"/>
</dbReference>
<keyword evidence="4 12" id="KW-0645">Protease</keyword>
<evidence type="ECO:0000256" key="8">
    <source>
        <dbReference type="ARBA" id="ARBA00022825"/>
    </source>
</evidence>
<dbReference type="InterPro" id="IPR018114">
    <property type="entry name" value="TRYPSIN_HIS"/>
</dbReference>
<dbReference type="GO" id="GO:0004252">
    <property type="term" value="F:serine-type endopeptidase activity"/>
    <property type="evidence" value="ECO:0007669"/>
    <property type="project" value="InterPro"/>
</dbReference>
<keyword evidence="8 12" id="KW-0720">Serine protease</keyword>
<dbReference type="PANTHER" id="PTHR24264:SF65">
    <property type="entry name" value="SRCR DOMAIN-CONTAINING PROTEIN"/>
    <property type="match status" value="1"/>
</dbReference>
<evidence type="ECO:0000256" key="6">
    <source>
        <dbReference type="ARBA" id="ARBA00022801"/>
    </source>
</evidence>
<dbReference type="Proteomes" id="UP000677054">
    <property type="component" value="Unassembled WGS sequence"/>
</dbReference>
<dbReference type="FunFam" id="2.40.10.10:FF:000120">
    <property type="entry name" value="Putative serine protease"/>
    <property type="match status" value="2"/>
</dbReference>
<dbReference type="PANTHER" id="PTHR24264">
    <property type="entry name" value="TRYPSIN-RELATED"/>
    <property type="match status" value="1"/>
</dbReference>
<dbReference type="PROSITE" id="PS00135">
    <property type="entry name" value="TRYPSIN_SER"/>
    <property type="match status" value="2"/>
</dbReference>
<dbReference type="GO" id="GO:0006508">
    <property type="term" value="P:proteolysis"/>
    <property type="evidence" value="ECO:0007669"/>
    <property type="project" value="UniProtKB-KW"/>
</dbReference>
<keyword evidence="15" id="KW-1185">Reference proteome</keyword>
<dbReference type="InterPro" id="IPR050127">
    <property type="entry name" value="Serine_Proteases_S1"/>
</dbReference>
<evidence type="ECO:0000256" key="5">
    <source>
        <dbReference type="ARBA" id="ARBA00022729"/>
    </source>
</evidence>
<dbReference type="EC" id="3.4.21.84" evidence="11"/>
<dbReference type="PRINTS" id="PR00722">
    <property type="entry name" value="CHYMOTRYPSIN"/>
</dbReference>
<keyword evidence="9" id="KW-1015">Disulfide bond</keyword>
<feature type="domain" description="Peptidase S1" evidence="13">
    <location>
        <begin position="11"/>
        <end position="246"/>
    </location>
</feature>
<evidence type="ECO:0000256" key="10">
    <source>
        <dbReference type="ARBA" id="ARBA00052079"/>
    </source>
</evidence>
<gene>
    <name evidence="14" type="ORF">DSTB1V02_LOCUS5608</name>
</gene>
<name>A0A7R9A706_9CRUS</name>
<evidence type="ECO:0000259" key="13">
    <source>
        <dbReference type="PROSITE" id="PS50240"/>
    </source>
</evidence>
<keyword evidence="5" id="KW-0732">Signal</keyword>
<organism evidence="14">
    <name type="scientific">Darwinula stevensoni</name>
    <dbReference type="NCBI Taxonomy" id="69355"/>
    <lineage>
        <taxon>Eukaryota</taxon>
        <taxon>Metazoa</taxon>
        <taxon>Ecdysozoa</taxon>
        <taxon>Arthropoda</taxon>
        <taxon>Crustacea</taxon>
        <taxon>Oligostraca</taxon>
        <taxon>Ostracoda</taxon>
        <taxon>Podocopa</taxon>
        <taxon>Podocopida</taxon>
        <taxon>Darwinulocopina</taxon>
        <taxon>Darwinuloidea</taxon>
        <taxon>Darwinulidae</taxon>
        <taxon>Darwinula</taxon>
    </lineage>
</organism>
<comment type="subcellular location">
    <subcellularLocation>
        <location evidence="1">Secreted</location>
    </subcellularLocation>
</comment>
<accession>A0A7R9A706</accession>
<evidence type="ECO:0000256" key="11">
    <source>
        <dbReference type="ARBA" id="ARBA00066707"/>
    </source>
</evidence>
<evidence type="ECO:0000256" key="1">
    <source>
        <dbReference type="ARBA" id="ARBA00004613"/>
    </source>
</evidence>